<keyword evidence="4" id="KW-0808">Transferase</keyword>
<dbReference type="Proteomes" id="UP001157160">
    <property type="component" value="Unassembled WGS sequence"/>
</dbReference>
<dbReference type="PANTHER" id="PTHR47816">
    <property type="entry name" value="RIBOSOMAL RNA SMALL SUBUNIT METHYLTRANSFERASE C"/>
    <property type="match status" value="1"/>
</dbReference>
<comment type="caution">
    <text evidence="7">The sequence shown here is derived from an EMBL/GenBank/DDBJ whole genome shotgun (WGS) entry which is preliminary data.</text>
</comment>
<protein>
    <submittedName>
        <fullName evidence="7">16S RNA G1207 methylase RsmC</fullName>
    </submittedName>
</protein>
<feature type="domain" description="Methyltransferase small" evidence="5">
    <location>
        <begin position="194"/>
        <end position="361"/>
    </location>
</feature>
<dbReference type="PANTHER" id="PTHR47816:SF5">
    <property type="entry name" value="RIBOSOMAL RNA LARGE SUBUNIT METHYLTRANSFERASE G"/>
    <property type="match status" value="1"/>
</dbReference>
<dbReference type="Gene3D" id="3.40.50.150">
    <property type="entry name" value="Vaccinia Virus protein VP39"/>
    <property type="match status" value="2"/>
</dbReference>
<evidence type="ECO:0000256" key="1">
    <source>
        <dbReference type="ARBA" id="ARBA00022490"/>
    </source>
</evidence>
<reference evidence="7 8" key="1">
    <citation type="journal article" date="2014" name="Int. J. Syst. Evol. Microbiol.">
        <title>Complete genome sequence of Corynebacterium casei LMG S-19264T (=DSM 44701T), isolated from a smear-ripened cheese.</title>
        <authorList>
            <consortium name="US DOE Joint Genome Institute (JGI-PGF)"/>
            <person name="Walter F."/>
            <person name="Albersmeier A."/>
            <person name="Kalinowski J."/>
            <person name="Ruckert C."/>
        </authorList>
    </citation>
    <scope>NUCLEOTIDE SEQUENCE [LARGE SCALE GENOMIC DNA]</scope>
    <source>
        <strain evidence="7 8">NBRC 112289</strain>
    </source>
</reference>
<dbReference type="CDD" id="cd02440">
    <property type="entry name" value="AdoMet_MTases"/>
    <property type="match status" value="1"/>
</dbReference>
<dbReference type="EMBL" id="BSUL01000001">
    <property type="protein sequence ID" value="GMA28931.1"/>
    <property type="molecule type" value="Genomic_DNA"/>
</dbReference>
<dbReference type="RefSeq" id="WP_284232561.1">
    <property type="nucleotide sequence ID" value="NZ_BSUL01000001.1"/>
</dbReference>
<dbReference type="InterPro" id="IPR058679">
    <property type="entry name" value="RlmG_N"/>
</dbReference>
<evidence type="ECO:0000313" key="7">
    <source>
        <dbReference type="EMBL" id="GMA28931.1"/>
    </source>
</evidence>
<evidence type="ECO:0000256" key="4">
    <source>
        <dbReference type="ARBA" id="ARBA00022679"/>
    </source>
</evidence>
<dbReference type="InterPro" id="IPR029063">
    <property type="entry name" value="SAM-dependent_MTases_sf"/>
</dbReference>
<keyword evidence="2" id="KW-0698">rRNA processing</keyword>
<keyword evidence="8" id="KW-1185">Reference proteome</keyword>
<feature type="domain" description="RlmG N-terminal" evidence="6">
    <location>
        <begin position="8"/>
        <end position="173"/>
    </location>
</feature>
<organism evidence="7 8">
    <name type="scientific">Arenivirga flava</name>
    <dbReference type="NCBI Taxonomy" id="1930060"/>
    <lineage>
        <taxon>Bacteria</taxon>
        <taxon>Bacillati</taxon>
        <taxon>Actinomycetota</taxon>
        <taxon>Actinomycetes</taxon>
        <taxon>Micrococcales</taxon>
        <taxon>Microbacteriaceae</taxon>
        <taxon>Arenivirga</taxon>
    </lineage>
</organism>
<dbReference type="InterPro" id="IPR002052">
    <property type="entry name" value="DNA_methylase_N6_adenine_CS"/>
</dbReference>
<dbReference type="InterPro" id="IPR046977">
    <property type="entry name" value="RsmC/RlmG"/>
</dbReference>
<sequence length="374" mass="39247">MPELALEQLRRWPDVEAPELQAHDATDAYLLDETGLDGYGPDEIVVIGDRYGALTLGLLAAGATGVRTHQDGASGELALAANAERAGLEGYASLPLDESLLQGARLVLLQLPRGLDALDEVAGAVARWAHPSVRLVAGGRVKHMSLAQNEVLARHFDSVEAGLARQKSRLLRASGPRPTASAWPRRARIAELDLDVLAHGAAFGGTALDPGSRLLLQHLDRLPAAGTAVDLGCGTGLLAATLARRAPGLRVVATDQSAAAVASARATAAANGLDIEVVRADAMSAFDDGAVDLVLLNPPFHIGATVHAGIARKLMADAARALRPGGVLWTVWNSHLQYAPDLRRLVGSTEQVARDRRFTVTRSVRTLPASGSAR</sequence>
<keyword evidence="1" id="KW-0963">Cytoplasm</keyword>
<dbReference type="GO" id="GO:0008170">
    <property type="term" value="F:N-methyltransferase activity"/>
    <property type="evidence" value="ECO:0007669"/>
    <property type="project" value="UniProtKB-ARBA"/>
</dbReference>
<evidence type="ECO:0000256" key="2">
    <source>
        <dbReference type="ARBA" id="ARBA00022552"/>
    </source>
</evidence>
<keyword evidence="3 7" id="KW-0489">Methyltransferase</keyword>
<evidence type="ECO:0000259" key="5">
    <source>
        <dbReference type="Pfam" id="PF05175"/>
    </source>
</evidence>
<evidence type="ECO:0000256" key="3">
    <source>
        <dbReference type="ARBA" id="ARBA00022603"/>
    </source>
</evidence>
<accession>A0AA37UKG6</accession>
<dbReference type="Pfam" id="PF05175">
    <property type="entry name" value="MTS"/>
    <property type="match status" value="1"/>
</dbReference>
<dbReference type="GO" id="GO:0008757">
    <property type="term" value="F:S-adenosylmethionine-dependent methyltransferase activity"/>
    <property type="evidence" value="ECO:0007669"/>
    <property type="project" value="InterPro"/>
</dbReference>
<dbReference type="Pfam" id="PF26049">
    <property type="entry name" value="RLMG_N"/>
    <property type="match status" value="1"/>
</dbReference>
<gene>
    <name evidence="7" type="ORF">GCM10025874_21840</name>
</gene>
<dbReference type="InterPro" id="IPR007848">
    <property type="entry name" value="Small_mtfrase_dom"/>
</dbReference>
<evidence type="ECO:0000259" key="6">
    <source>
        <dbReference type="Pfam" id="PF26049"/>
    </source>
</evidence>
<proteinExistence type="predicted"/>
<dbReference type="PROSITE" id="PS00092">
    <property type="entry name" value="N6_MTASE"/>
    <property type="match status" value="1"/>
</dbReference>
<dbReference type="AlphaFoldDB" id="A0AA37UKG6"/>
<dbReference type="GO" id="GO:0003676">
    <property type="term" value="F:nucleic acid binding"/>
    <property type="evidence" value="ECO:0007669"/>
    <property type="project" value="InterPro"/>
</dbReference>
<dbReference type="GO" id="GO:0032259">
    <property type="term" value="P:methylation"/>
    <property type="evidence" value="ECO:0007669"/>
    <property type="project" value="UniProtKB-KW"/>
</dbReference>
<evidence type="ECO:0000313" key="8">
    <source>
        <dbReference type="Proteomes" id="UP001157160"/>
    </source>
</evidence>
<dbReference type="GO" id="GO:0006364">
    <property type="term" value="P:rRNA processing"/>
    <property type="evidence" value="ECO:0007669"/>
    <property type="project" value="UniProtKB-KW"/>
</dbReference>
<dbReference type="SUPFAM" id="SSF53335">
    <property type="entry name" value="S-adenosyl-L-methionine-dependent methyltransferases"/>
    <property type="match status" value="1"/>
</dbReference>
<name>A0AA37UKG6_9MICO</name>